<accession>A0A6N9Q0A3</accession>
<dbReference type="OrthoDB" id="2396600at2"/>
<dbReference type="EMBL" id="SIJB01000016">
    <property type="protein sequence ID" value="NBI28596.1"/>
    <property type="molecule type" value="Genomic_DNA"/>
</dbReference>
<name>A0A6N9Q0A3_9BACL</name>
<gene>
    <name evidence="2" type="ORF">ERL59_06475</name>
</gene>
<sequence>MPKDFTNLGDLTKYLSRQITESLNDNVAKAAVKTMQEEIEDEVYDAYSPKVYERKYYQDGLIDEDNIETKMIDAKTLEIQNVRSDGDKNVAYIVETGEGYTYDVPKELTDGRPFTQETKRRLKEEGIAKQAMKDGLHQRGMDARN</sequence>
<evidence type="ECO:0008006" key="4">
    <source>
        <dbReference type="Google" id="ProtNLM"/>
    </source>
</evidence>
<organism evidence="2 3">
    <name type="scientific">Chengkuizengella marina</name>
    <dbReference type="NCBI Taxonomy" id="2507566"/>
    <lineage>
        <taxon>Bacteria</taxon>
        <taxon>Bacillati</taxon>
        <taxon>Bacillota</taxon>
        <taxon>Bacilli</taxon>
        <taxon>Bacillales</taxon>
        <taxon>Paenibacillaceae</taxon>
        <taxon>Chengkuizengella</taxon>
    </lineage>
</organism>
<protein>
    <recommendedName>
        <fullName evidence="4">HK97 gp10 family phage protein</fullName>
    </recommendedName>
</protein>
<proteinExistence type="predicted"/>
<feature type="region of interest" description="Disordered" evidence="1">
    <location>
        <begin position="126"/>
        <end position="145"/>
    </location>
</feature>
<reference evidence="2 3" key="1">
    <citation type="submission" date="2019-01" db="EMBL/GenBank/DDBJ databases">
        <title>Chengkuizengella sp. nov., isolated from deep-sea sediment of East Pacific Ocean.</title>
        <authorList>
            <person name="Yang J."/>
            <person name="Lai Q."/>
            <person name="Shao Z."/>
        </authorList>
    </citation>
    <scope>NUCLEOTIDE SEQUENCE [LARGE SCALE GENOMIC DNA]</scope>
    <source>
        <strain evidence="2 3">YPA3-1-1</strain>
    </source>
</reference>
<evidence type="ECO:0000313" key="2">
    <source>
        <dbReference type="EMBL" id="NBI28596.1"/>
    </source>
</evidence>
<dbReference type="RefSeq" id="WP_160645391.1">
    <property type="nucleotide sequence ID" value="NZ_SIJB01000016.1"/>
</dbReference>
<evidence type="ECO:0000313" key="3">
    <source>
        <dbReference type="Proteomes" id="UP000448943"/>
    </source>
</evidence>
<dbReference type="AlphaFoldDB" id="A0A6N9Q0A3"/>
<evidence type="ECO:0000256" key="1">
    <source>
        <dbReference type="SAM" id="MobiDB-lite"/>
    </source>
</evidence>
<dbReference type="Proteomes" id="UP000448943">
    <property type="component" value="Unassembled WGS sequence"/>
</dbReference>
<comment type="caution">
    <text evidence="2">The sequence shown here is derived from an EMBL/GenBank/DDBJ whole genome shotgun (WGS) entry which is preliminary data.</text>
</comment>
<keyword evidence="3" id="KW-1185">Reference proteome</keyword>